<name>A0ABW9RFF6_9GAMM</name>
<comment type="caution">
    <text evidence="1">The sequence shown here is derived from an EMBL/GenBank/DDBJ whole genome shotgun (WGS) entry which is preliminary data.</text>
</comment>
<sequence length="292" mass="33152">MPTVSGMTGFTEMATSAIAHLKYDLDHYASALRRTATLAASFFIKNSLIRFEYLKDIEDDLNEANRRFHDTFDPNEKIRIINEVKADAELTEREYQLLRQGSYTKYIITDIFEDQGVIKYAKVGVGVVSGVVQTVGGVSMFKLGRNFHQKHLSGLGAVLFAHGANNVFESLSPVLPENQRQRSSYLRNLYRKAAEIAGFGRDHGDFAYSIGDFAITLYSSTRGLTLQQNRNSLIPKRWFQTPGTGRLFRYLNKDFVPKWETKSPPMKLFLGGTSVYKLKAIIYDHNYIYNGD</sequence>
<proteinExistence type="predicted"/>
<protein>
    <submittedName>
        <fullName evidence="1">DUF4225 domain-containing protein</fullName>
    </submittedName>
</protein>
<keyword evidence="2" id="KW-1185">Reference proteome</keyword>
<dbReference type="InterPro" id="IPR025320">
    <property type="entry name" value="DUF4225"/>
</dbReference>
<dbReference type="Pfam" id="PF13988">
    <property type="entry name" value="DUF4225"/>
    <property type="match status" value="1"/>
</dbReference>
<gene>
    <name evidence="1" type="ORF">GK011_18565</name>
</gene>
<organism evidence="1 2">
    <name type="scientific">Erwinia sorbitola</name>
    <dbReference type="NCBI Taxonomy" id="2681984"/>
    <lineage>
        <taxon>Bacteria</taxon>
        <taxon>Pseudomonadati</taxon>
        <taxon>Pseudomonadota</taxon>
        <taxon>Gammaproteobacteria</taxon>
        <taxon>Enterobacterales</taxon>
        <taxon>Erwiniaceae</taxon>
        <taxon>Erwinia</taxon>
    </lineage>
</organism>
<evidence type="ECO:0000313" key="1">
    <source>
        <dbReference type="EMBL" id="MTD28938.1"/>
    </source>
</evidence>
<evidence type="ECO:0000313" key="2">
    <source>
        <dbReference type="Proteomes" id="UP000480164"/>
    </source>
</evidence>
<dbReference type="Proteomes" id="UP000480164">
    <property type="component" value="Unassembled WGS sequence"/>
</dbReference>
<dbReference type="EMBL" id="WLZX01000010">
    <property type="protein sequence ID" value="MTD28938.1"/>
    <property type="molecule type" value="Genomic_DNA"/>
</dbReference>
<accession>A0ABW9RFF6</accession>
<reference evidence="1 2" key="1">
    <citation type="submission" date="2019-11" db="EMBL/GenBank/DDBJ databases">
        <title>Erwinia sp. nov., isolated from feces of birds in Tibet plateau of China.</title>
        <authorList>
            <person name="Ge Y."/>
        </authorList>
    </citation>
    <scope>NUCLEOTIDE SEQUENCE [LARGE SCALE GENOMIC DNA]</scope>
    <source>
        <strain evidence="1 2">J316</strain>
    </source>
</reference>